<dbReference type="InterPro" id="IPR029058">
    <property type="entry name" value="AB_hydrolase_fold"/>
</dbReference>
<dbReference type="Gene3D" id="3.40.50.1820">
    <property type="entry name" value="alpha/beta hydrolase"/>
    <property type="match status" value="1"/>
</dbReference>
<evidence type="ECO:0000259" key="2">
    <source>
        <dbReference type="Pfam" id="PF20434"/>
    </source>
</evidence>
<dbReference type="SUPFAM" id="SSF53474">
    <property type="entry name" value="alpha/beta-Hydrolases"/>
    <property type="match status" value="1"/>
</dbReference>
<evidence type="ECO:0000256" key="1">
    <source>
        <dbReference type="ARBA" id="ARBA00022801"/>
    </source>
</evidence>
<keyword evidence="4" id="KW-1185">Reference proteome</keyword>
<gene>
    <name evidence="3" type="ORF">PX653_19095</name>
</gene>
<accession>A0ABY8B9X6</accession>
<dbReference type="PANTHER" id="PTHR48081">
    <property type="entry name" value="AB HYDROLASE SUPERFAMILY PROTEIN C4A8.06C"/>
    <property type="match status" value="1"/>
</dbReference>
<proteinExistence type="predicted"/>
<dbReference type="GO" id="GO:0016787">
    <property type="term" value="F:hydrolase activity"/>
    <property type="evidence" value="ECO:0007669"/>
    <property type="project" value="UniProtKB-KW"/>
</dbReference>
<sequence length="293" mass="30324">MDSAAAVVAQPDELHDAAATALLPEVLLRPQPPCDWRLPYGWHPSQFGELRLPAGPGPFPVVVGIHGGWWRAAHGLETHAHLCAALTRLGYATWNIEYRRVGEAGGGWPGTLQDVGAALDYLAVIAAEFNLDLARVVPVGFSAGGQLALWAAARAAFAAGHPLHEATPLPVSAAVALAGAVDLARCAELQLSKGIVAAFLGGDPAAVPERFAAASPAQLPIAVPHTLVHGSADSSVPVEISQRYHAAATARGAACELVVLPGVEHFDLIDPLSPAWPAVARAIHDRLGPPATS</sequence>
<dbReference type="RefSeq" id="WP_277414323.1">
    <property type="nucleotide sequence ID" value="NZ_CP119083.1"/>
</dbReference>
<dbReference type="EMBL" id="CP119083">
    <property type="protein sequence ID" value="WEF31552.1"/>
    <property type="molecule type" value="Genomic_DNA"/>
</dbReference>
<evidence type="ECO:0000313" key="4">
    <source>
        <dbReference type="Proteomes" id="UP001216510"/>
    </source>
</evidence>
<keyword evidence="1 3" id="KW-0378">Hydrolase</keyword>
<protein>
    <submittedName>
        <fullName evidence="3">Alpha/beta hydrolase</fullName>
    </submittedName>
</protein>
<dbReference type="PANTHER" id="PTHR48081:SF13">
    <property type="entry name" value="ALPHA_BETA HYDROLASE"/>
    <property type="match status" value="1"/>
</dbReference>
<dbReference type="InterPro" id="IPR049492">
    <property type="entry name" value="BD-FAE-like_dom"/>
</dbReference>
<dbReference type="Proteomes" id="UP001216510">
    <property type="component" value="Chromosome"/>
</dbReference>
<reference evidence="3 4" key="1">
    <citation type="submission" date="2023-02" db="EMBL/GenBank/DDBJ databases">
        <title>Gemone sequence of Telluria chitinolytica ACM 3522T.</title>
        <authorList>
            <person name="Frediansyah A."/>
            <person name="Miess H."/>
            <person name="Gross H."/>
        </authorList>
    </citation>
    <scope>NUCLEOTIDE SEQUENCE [LARGE SCALE GENOMIC DNA]</scope>
    <source>
        <strain evidence="3 4">ACM 3522</strain>
    </source>
</reference>
<dbReference type="InterPro" id="IPR050300">
    <property type="entry name" value="GDXG_lipolytic_enzyme"/>
</dbReference>
<organism evidence="3 4">
    <name type="scientific">Pseudoduganella chitinolytica</name>
    <dbReference type="NCBI Taxonomy" id="34070"/>
    <lineage>
        <taxon>Bacteria</taxon>
        <taxon>Pseudomonadati</taxon>
        <taxon>Pseudomonadota</taxon>
        <taxon>Betaproteobacteria</taxon>
        <taxon>Burkholderiales</taxon>
        <taxon>Oxalobacteraceae</taxon>
        <taxon>Telluria group</taxon>
        <taxon>Pseudoduganella</taxon>
    </lineage>
</organism>
<name>A0ABY8B9X6_9BURK</name>
<evidence type="ECO:0000313" key="3">
    <source>
        <dbReference type="EMBL" id="WEF31552.1"/>
    </source>
</evidence>
<dbReference type="Pfam" id="PF20434">
    <property type="entry name" value="BD-FAE"/>
    <property type="match status" value="1"/>
</dbReference>
<feature type="domain" description="BD-FAE-like" evidence="2">
    <location>
        <begin position="57"/>
        <end position="245"/>
    </location>
</feature>